<evidence type="ECO:0000313" key="3">
    <source>
        <dbReference type="EMBL" id="MFC7203886.1"/>
    </source>
</evidence>
<name>A0ABD5ZFG6_9EURY</name>
<evidence type="ECO:0000256" key="2">
    <source>
        <dbReference type="ARBA" id="ARBA00022679"/>
    </source>
</evidence>
<dbReference type="Gene3D" id="3.40.50.150">
    <property type="entry name" value="Vaccinia Virus protein VP39"/>
    <property type="match status" value="1"/>
</dbReference>
<proteinExistence type="predicted"/>
<dbReference type="Pfam" id="PF02636">
    <property type="entry name" value="Methyltransf_28"/>
    <property type="match status" value="1"/>
</dbReference>
<dbReference type="SUPFAM" id="SSF53335">
    <property type="entry name" value="S-adenosyl-L-methionine-dependent methyltransferases"/>
    <property type="match status" value="1"/>
</dbReference>
<dbReference type="GO" id="GO:0032259">
    <property type="term" value="P:methylation"/>
    <property type="evidence" value="ECO:0007669"/>
    <property type="project" value="UniProtKB-KW"/>
</dbReference>
<dbReference type="InterPro" id="IPR029063">
    <property type="entry name" value="SAM-dependent_MTases_sf"/>
</dbReference>
<comment type="caution">
    <text evidence="3">The sequence shown here is derived from an EMBL/GenBank/DDBJ whole genome shotgun (WGS) entry which is preliminary data.</text>
</comment>
<reference evidence="3 4" key="1">
    <citation type="journal article" date="2019" name="Int. J. Syst. Evol. Microbiol.">
        <title>The Global Catalogue of Microorganisms (GCM) 10K type strain sequencing project: providing services to taxonomists for standard genome sequencing and annotation.</title>
        <authorList>
            <consortium name="The Broad Institute Genomics Platform"/>
            <consortium name="The Broad Institute Genome Sequencing Center for Infectious Disease"/>
            <person name="Wu L."/>
            <person name="Ma J."/>
        </authorList>
    </citation>
    <scope>NUCLEOTIDE SEQUENCE [LARGE SCALE GENOMIC DNA]</scope>
    <source>
        <strain evidence="3 4">DSM 29988</strain>
    </source>
</reference>
<gene>
    <name evidence="3" type="ORF">ACFQJC_10185</name>
</gene>
<dbReference type="EC" id="2.1.1.-" evidence="3"/>
<dbReference type="Proteomes" id="UP001596481">
    <property type="component" value="Unassembled WGS sequence"/>
</dbReference>
<dbReference type="AlphaFoldDB" id="A0ABD5ZFG6"/>
<sequence>MTRHDERFVRYLEAKEPVDDHALHRPTLARLNDLLEARAESRPGKPLRVVSVGAGTGAMCRRLLSWGVFDSHDDIKFVMVDKQEGLADRAAAAFARWAPAAGWEATPTKNGFRIERHGRRVELTYITGDLFDATSLLPRALDLVIAHAVFDLLPLKRATESLVSRLTDRGLVYAPITFDGHTSFRPAHEADDRILDAYHETMRAEDHNGSTTGSDLFSAFTSAGLSLVEAGGSDWVVHPPYDDHAPAFLDQILHFVEQSLTETGNAGVDGESIEDDEFQTDLDSWLRTRHRQLETESLTYIAHNVDVLAQLD</sequence>
<dbReference type="InterPro" id="IPR003788">
    <property type="entry name" value="NDUFAF7"/>
</dbReference>
<dbReference type="EMBL" id="JBHTAA010000005">
    <property type="protein sequence ID" value="MFC7203886.1"/>
    <property type="molecule type" value="Genomic_DNA"/>
</dbReference>
<evidence type="ECO:0000256" key="1">
    <source>
        <dbReference type="ARBA" id="ARBA00022603"/>
    </source>
</evidence>
<dbReference type="RefSeq" id="WP_390223220.1">
    <property type="nucleotide sequence ID" value="NZ_JBHTAA010000005.1"/>
</dbReference>
<keyword evidence="1 3" id="KW-0489">Methyltransferase</keyword>
<keyword evidence="2 3" id="KW-0808">Transferase</keyword>
<dbReference type="GO" id="GO:0008168">
    <property type="term" value="F:methyltransferase activity"/>
    <property type="evidence" value="ECO:0007669"/>
    <property type="project" value="UniProtKB-KW"/>
</dbReference>
<evidence type="ECO:0000313" key="4">
    <source>
        <dbReference type="Proteomes" id="UP001596481"/>
    </source>
</evidence>
<protein>
    <submittedName>
        <fullName evidence="3">SAM-dependent methyltransferase</fullName>
        <ecNumber evidence="3">2.1.1.-</ecNumber>
    </submittedName>
</protein>
<organism evidence="3 4">
    <name type="scientific">Haloferax namakaokahaiae</name>
    <dbReference type="NCBI Taxonomy" id="1748331"/>
    <lineage>
        <taxon>Archaea</taxon>
        <taxon>Methanobacteriati</taxon>
        <taxon>Methanobacteriota</taxon>
        <taxon>Stenosarchaea group</taxon>
        <taxon>Halobacteria</taxon>
        <taxon>Halobacteriales</taxon>
        <taxon>Haloferacaceae</taxon>
        <taxon>Haloferax</taxon>
    </lineage>
</organism>
<keyword evidence="4" id="KW-1185">Reference proteome</keyword>
<accession>A0ABD5ZFG6</accession>